<organism evidence="12 13">
    <name type="scientific">Halopseudomonas xinjiangensis</name>
    <dbReference type="NCBI Taxonomy" id="487184"/>
    <lineage>
        <taxon>Bacteria</taxon>
        <taxon>Pseudomonadati</taxon>
        <taxon>Pseudomonadota</taxon>
        <taxon>Gammaproteobacteria</taxon>
        <taxon>Pseudomonadales</taxon>
        <taxon>Pseudomonadaceae</taxon>
        <taxon>Halopseudomonas</taxon>
    </lineage>
</organism>
<dbReference type="GO" id="GO:0006207">
    <property type="term" value="P:'de novo' pyrimidine nucleobase biosynthetic process"/>
    <property type="evidence" value="ECO:0007669"/>
    <property type="project" value="TreeGrafter"/>
</dbReference>
<dbReference type="CDD" id="cd06223">
    <property type="entry name" value="PRTases_typeI"/>
    <property type="match status" value="1"/>
</dbReference>
<evidence type="ECO:0000256" key="4">
    <source>
        <dbReference type="ARBA" id="ARBA00011738"/>
    </source>
</evidence>
<dbReference type="PANTHER" id="PTHR46683">
    <property type="entry name" value="OROTATE PHOSPHORIBOSYLTRANSFERASE 1-RELATED"/>
    <property type="match status" value="1"/>
</dbReference>
<evidence type="ECO:0000256" key="2">
    <source>
        <dbReference type="ARBA" id="ARBA00004889"/>
    </source>
</evidence>
<dbReference type="NCBIfam" id="TIGR00336">
    <property type="entry name" value="pyrE"/>
    <property type="match status" value="1"/>
</dbReference>
<dbReference type="InterPro" id="IPR000836">
    <property type="entry name" value="PRTase_dom"/>
</dbReference>
<dbReference type="GO" id="GO:0044205">
    <property type="term" value="P:'de novo' UMP biosynthetic process"/>
    <property type="evidence" value="ECO:0007669"/>
    <property type="project" value="UniProtKB-UniRule"/>
</dbReference>
<evidence type="ECO:0000256" key="5">
    <source>
        <dbReference type="ARBA" id="ARBA00011971"/>
    </source>
</evidence>
<dbReference type="HAMAP" id="MF_01208">
    <property type="entry name" value="PyrE"/>
    <property type="match status" value="1"/>
</dbReference>
<comment type="function">
    <text evidence="1 10">Catalyzes the transfer of a ribosyl phosphate group from 5-phosphoribose 1-diphosphate to orotate, leading to the formation of orotidine monophosphate (OMP).</text>
</comment>
<keyword evidence="6 10" id="KW-0328">Glycosyltransferase</keyword>
<feature type="binding site" evidence="10">
    <location>
        <begin position="48"/>
        <end position="49"/>
    </location>
    <ligand>
        <name>orotate</name>
        <dbReference type="ChEBI" id="CHEBI:30839"/>
    </ligand>
</feature>
<evidence type="ECO:0000256" key="10">
    <source>
        <dbReference type="HAMAP-Rule" id="MF_01208"/>
    </source>
</evidence>
<dbReference type="FunFam" id="3.40.50.2020:FF:000008">
    <property type="entry name" value="Orotate phosphoribosyltransferase"/>
    <property type="match status" value="1"/>
</dbReference>
<reference evidence="13" key="1">
    <citation type="submission" date="2016-10" db="EMBL/GenBank/DDBJ databases">
        <authorList>
            <person name="Varghese N."/>
            <person name="Submissions S."/>
        </authorList>
    </citation>
    <scope>NUCLEOTIDE SEQUENCE [LARGE SCALE GENOMIC DNA]</scope>
    <source>
        <strain evidence="13">NRRL B-51270</strain>
    </source>
</reference>
<dbReference type="STRING" id="487184.SAMN05216421_2844"/>
<gene>
    <name evidence="10" type="primary">pyrE</name>
    <name evidence="12" type="ORF">SAMN05216421_2844</name>
</gene>
<dbReference type="SUPFAM" id="SSF53271">
    <property type="entry name" value="PRTase-like"/>
    <property type="match status" value="1"/>
</dbReference>
<comment type="cofactor">
    <cofactor evidence="10">
        <name>Mg(2+)</name>
        <dbReference type="ChEBI" id="CHEBI:18420"/>
    </cofactor>
</comment>
<dbReference type="UniPathway" id="UPA00070">
    <property type="reaction ID" value="UER00119"/>
</dbReference>
<dbReference type="AlphaFoldDB" id="A0A1H1XER7"/>
<keyword evidence="7 10" id="KW-0808">Transferase</keyword>
<evidence type="ECO:0000256" key="9">
    <source>
        <dbReference type="ARBA" id="ARBA00022975"/>
    </source>
</evidence>
<dbReference type="GO" id="GO:0046132">
    <property type="term" value="P:pyrimidine ribonucleoside biosynthetic process"/>
    <property type="evidence" value="ECO:0007669"/>
    <property type="project" value="TreeGrafter"/>
</dbReference>
<keyword evidence="8 10" id="KW-0460">Magnesium</keyword>
<dbReference type="Pfam" id="PF00156">
    <property type="entry name" value="Pribosyltran"/>
    <property type="match status" value="1"/>
</dbReference>
<dbReference type="Gene3D" id="3.40.50.2020">
    <property type="match status" value="1"/>
</dbReference>
<accession>A0A1H1XER7</accession>
<keyword evidence="13" id="KW-1185">Reference proteome</keyword>
<sequence>MITELAGFLLDEGGMQEYQREFIRFALDRDVLRFGEFTLKSGRKSPYFFNAGLFNDGTSLGRLARYYAQAFIHSELDEVDVIFGPAYKGIPLAAVTSVALAESFDRNLPYCFNRKEAKDHGEGGSLVGAPLQGRVLIIDDVITAGTAVREVMEIIRAAGATPAAVMIALNREERGQGQLSAIQEVERDFGIPVISIVSLTQVLSFLEEDAELRHHLPAVQAYRAQYGI</sequence>
<dbReference type="GO" id="GO:0004588">
    <property type="term" value="F:orotate phosphoribosyltransferase activity"/>
    <property type="evidence" value="ECO:0007669"/>
    <property type="project" value="UniProtKB-UniRule"/>
</dbReference>
<dbReference type="EMBL" id="LT629736">
    <property type="protein sequence ID" value="SDT07793.1"/>
    <property type="molecule type" value="Genomic_DNA"/>
</dbReference>
<evidence type="ECO:0000259" key="11">
    <source>
        <dbReference type="Pfam" id="PF00156"/>
    </source>
</evidence>
<dbReference type="GO" id="GO:0000287">
    <property type="term" value="F:magnesium ion binding"/>
    <property type="evidence" value="ECO:0007669"/>
    <property type="project" value="UniProtKB-UniRule"/>
</dbReference>
<feature type="binding site" description="in other chain" evidence="10">
    <location>
        <begin position="87"/>
        <end position="88"/>
    </location>
    <ligand>
        <name>5-phospho-alpha-D-ribose 1-diphosphate</name>
        <dbReference type="ChEBI" id="CHEBI:58017"/>
        <note>ligand shared between dimeric partners</note>
    </ligand>
</feature>
<feature type="binding site" evidence="10">
    <location>
        <position position="143"/>
    </location>
    <ligand>
        <name>orotate</name>
        <dbReference type="ChEBI" id="CHEBI:30839"/>
    </ligand>
</feature>
<dbReference type="PANTHER" id="PTHR46683:SF1">
    <property type="entry name" value="OROTATE PHOSPHORIBOSYLTRANSFERASE 1-RELATED"/>
    <property type="match status" value="1"/>
</dbReference>
<keyword evidence="9 10" id="KW-0665">Pyrimidine biosynthesis</keyword>
<feature type="domain" description="Phosphoribosyltransferase" evidence="11">
    <location>
        <begin position="76"/>
        <end position="168"/>
    </location>
</feature>
<evidence type="ECO:0000256" key="3">
    <source>
        <dbReference type="ARBA" id="ARBA00006340"/>
    </source>
</evidence>
<evidence type="ECO:0000256" key="6">
    <source>
        <dbReference type="ARBA" id="ARBA00022676"/>
    </source>
</evidence>
<comment type="subunit">
    <text evidence="4 10">Homodimer.</text>
</comment>
<dbReference type="InterPro" id="IPR029057">
    <property type="entry name" value="PRTase-like"/>
</dbReference>
<feature type="binding site" evidence="10">
    <location>
        <position position="120"/>
    </location>
    <ligand>
        <name>5-phospho-alpha-D-ribose 1-diphosphate</name>
        <dbReference type="ChEBI" id="CHEBI:58017"/>
        <note>ligand shared between dimeric partners</note>
    </ligand>
</feature>
<protein>
    <recommendedName>
        <fullName evidence="5 10">Orotate phosphoribosyltransferase</fullName>
        <shortName evidence="10">OPRT</shortName>
        <shortName evidence="10">OPRTase</shortName>
        <ecNumber evidence="5 10">2.4.2.10</ecNumber>
    </recommendedName>
</protein>
<evidence type="ECO:0000313" key="12">
    <source>
        <dbReference type="EMBL" id="SDT07793.1"/>
    </source>
</evidence>
<dbReference type="InterPro" id="IPR023031">
    <property type="entry name" value="OPRT"/>
</dbReference>
<dbReference type="GO" id="GO:0005737">
    <property type="term" value="C:cytoplasm"/>
    <property type="evidence" value="ECO:0007669"/>
    <property type="project" value="TreeGrafter"/>
</dbReference>
<comment type="similarity">
    <text evidence="3 10">Belongs to the purine/pyrimidine phosphoribosyltransferase family. PyrE subfamily.</text>
</comment>
<evidence type="ECO:0000256" key="1">
    <source>
        <dbReference type="ARBA" id="ARBA00003769"/>
    </source>
</evidence>
<dbReference type="InterPro" id="IPR004467">
    <property type="entry name" value="Or_phspho_trans_dom"/>
</dbReference>
<comment type="pathway">
    <text evidence="2 10">Pyrimidine metabolism; UMP biosynthesis via de novo pathway; UMP from orotate: step 1/2.</text>
</comment>
<feature type="binding site" evidence="10">
    <location>
        <position position="171"/>
    </location>
    <ligand>
        <name>orotate</name>
        <dbReference type="ChEBI" id="CHEBI:30839"/>
    </ligand>
</feature>
<feature type="binding site" evidence="10">
    <location>
        <position position="114"/>
    </location>
    <ligand>
        <name>5-phospho-alpha-D-ribose 1-diphosphate</name>
        <dbReference type="ChEBI" id="CHEBI:58017"/>
        <note>ligand shared between dimeric partners</note>
    </ligand>
</feature>
<name>A0A1H1XER7_9GAMM</name>
<proteinExistence type="inferred from homology"/>
<evidence type="ECO:0000256" key="8">
    <source>
        <dbReference type="ARBA" id="ARBA00022842"/>
    </source>
</evidence>
<feature type="binding site" description="in other chain" evidence="10">
    <location>
        <position position="40"/>
    </location>
    <ligand>
        <name>5-phospho-alpha-D-ribose 1-diphosphate</name>
        <dbReference type="ChEBI" id="CHEBI:58017"/>
        <note>ligand shared between dimeric partners</note>
    </ligand>
</feature>
<feature type="binding site" description="in other chain" evidence="10">
    <location>
        <position position="115"/>
    </location>
    <ligand>
        <name>5-phospho-alpha-D-ribose 1-diphosphate</name>
        <dbReference type="ChEBI" id="CHEBI:58017"/>
        <note>ligand shared between dimeric partners</note>
    </ligand>
</feature>
<dbReference type="EC" id="2.4.2.10" evidence="5 10"/>
<comment type="catalytic activity">
    <reaction evidence="10">
        <text>orotidine 5'-phosphate + diphosphate = orotate + 5-phospho-alpha-D-ribose 1-diphosphate</text>
        <dbReference type="Rhea" id="RHEA:10380"/>
        <dbReference type="ChEBI" id="CHEBI:30839"/>
        <dbReference type="ChEBI" id="CHEBI:33019"/>
        <dbReference type="ChEBI" id="CHEBI:57538"/>
        <dbReference type="ChEBI" id="CHEBI:58017"/>
        <dbReference type="EC" id="2.4.2.10"/>
    </reaction>
</comment>
<dbReference type="Proteomes" id="UP000243207">
    <property type="component" value="Chromosome I"/>
</dbReference>
<evidence type="ECO:0000313" key="13">
    <source>
        <dbReference type="Proteomes" id="UP000243207"/>
    </source>
</evidence>
<feature type="binding site" description="in other chain" evidence="10">
    <location>
        <begin position="139"/>
        <end position="147"/>
    </location>
    <ligand>
        <name>5-phospho-alpha-D-ribose 1-diphosphate</name>
        <dbReference type="ChEBI" id="CHEBI:58017"/>
        <note>ligand shared between dimeric partners</note>
    </ligand>
</feature>
<feature type="binding site" evidence="10">
    <location>
        <position position="118"/>
    </location>
    <ligand>
        <name>5-phospho-alpha-D-ribose 1-diphosphate</name>
        <dbReference type="ChEBI" id="CHEBI:58017"/>
        <note>ligand shared between dimeric partners</note>
    </ligand>
</feature>
<evidence type="ECO:0000256" key="7">
    <source>
        <dbReference type="ARBA" id="ARBA00022679"/>
    </source>
</evidence>